<dbReference type="RefSeq" id="WP_294518777.1">
    <property type="nucleotide sequence ID" value="NZ_JBBMFK010000001.1"/>
</dbReference>
<dbReference type="EMBL" id="JBBMFK010000001">
    <property type="protein sequence ID" value="MEQ2441954.1"/>
    <property type="molecule type" value="Genomic_DNA"/>
</dbReference>
<proteinExistence type="predicted"/>
<dbReference type="Proteomes" id="UP001464378">
    <property type="component" value="Unassembled WGS sequence"/>
</dbReference>
<comment type="caution">
    <text evidence="1">The sequence shown here is derived from an EMBL/GenBank/DDBJ whole genome shotgun (WGS) entry which is preliminary data.</text>
</comment>
<dbReference type="InterPro" id="IPR032340">
    <property type="entry name" value="DUF4860"/>
</dbReference>
<name>A0ABV1E3S1_9FIRM</name>
<keyword evidence="2" id="KW-1185">Reference proteome</keyword>
<dbReference type="Pfam" id="PF16152">
    <property type="entry name" value="DUF4860"/>
    <property type="match status" value="1"/>
</dbReference>
<sequence length="165" mass="17161">MKTHSGGAGLRRVVIVCLAALFALLAMGVTLMGTGVYRAVADDAAANSAQRTALSYVVNQIRRADGGGVAVGTFGGGDALRLTETGEDGSVYVTLIYCFEGSLRELYMEEGTGLAPEDGMELLPLSSLTLSVTERGGLDISAGDGEHQWSVTLYPRTGVEEVGTL</sequence>
<accession>A0ABV1E3S1</accession>
<gene>
    <name evidence="1" type="ORF">WMO64_00545</name>
</gene>
<protein>
    <submittedName>
        <fullName evidence="1">DUF4860 domain-containing protein</fullName>
    </submittedName>
</protein>
<reference evidence="1 2" key="1">
    <citation type="submission" date="2024-03" db="EMBL/GenBank/DDBJ databases">
        <title>Human intestinal bacterial collection.</title>
        <authorList>
            <person name="Pauvert C."/>
            <person name="Hitch T.C.A."/>
            <person name="Clavel T."/>
        </authorList>
    </citation>
    <scope>NUCLEOTIDE SEQUENCE [LARGE SCALE GENOMIC DNA]</scope>
    <source>
        <strain evidence="1 2">CLA-AP-H29</strain>
    </source>
</reference>
<organism evidence="1 2">
    <name type="scientific">Pseudoflavonifractor intestinihominis</name>
    <dbReference type="NCBI Taxonomy" id="3133171"/>
    <lineage>
        <taxon>Bacteria</taxon>
        <taxon>Bacillati</taxon>
        <taxon>Bacillota</taxon>
        <taxon>Clostridia</taxon>
        <taxon>Eubacteriales</taxon>
        <taxon>Oscillospiraceae</taxon>
        <taxon>Pseudoflavonifractor</taxon>
    </lineage>
</organism>
<evidence type="ECO:0000313" key="1">
    <source>
        <dbReference type="EMBL" id="MEQ2441954.1"/>
    </source>
</evidence>
<evidence type="ECO:0000313" key="2">
    <source>
        <dbReference type="Proteomes" id="UP001464378"/>
    </source>
</evidence>